<organism evidence="1 2">
    <name type="scientific">Dissostichus eleginoides</name>
    <name type="common">Patagonian toothfish</name>
    <name type="synonym">Dissostichus amissus</name>
    <dbReference type="NCBI Taxonomy" id="100907"/>
    <lineage>
        <taxon>Eukaryota</taxon>
        <taxon>Metazoa</taxon>
        <taxon>Chordata</taxon>
        <taxon>Craniata</taxon>
        <taxon>Vertebrata</taxon>
        <taxon>Euteleostomi</taxon>
        <taxon>Actinopterygii</taxon>
        <taxon>Neopterygii</taxon>
        <taxon>Teleostei</taxon>
        <taxon>Neoteleostei</taxon>
        <taxon>Acanthomorphata</taxon>
        <taxon>Eupercaria</taxon>
        <taxon>Perciformes</taxon>
        <taxon>Notothenioidei</taxon>
        <taxon>Nototheniidae</taxon>
        <taxon>Dissostichus</taxon>
    </lineage>
</organism>
<accession>A0AAD9BEW7</accession>
<proteinExistence type="predicted"/>
<dbReference type="AlphaFoldDB" id="A0AAD9BEW7"/>
<dbReference type="EMBL" id="JASDAP010000023">
    <property type="protein sequence ID" value="KAK1882431.1"/>
    <property type="molecule type" value="Genomic_DNA"/>
</dbReference>
<keyword evidence="2" id="KW-1185">Reference proteome</keyword>
<dbReference type="Proteomes" id="UP001228049">
    <property type="component" value="Unassembled WGS sequence"/>
</dbReference>
<comment type="caution">
    <text evidence="1">The sequence shown here is derived from an EMBL/GenBank/DDBJ whole genome shotgun (WGS) entry which is preliminary data.</text>
</comment>
<evidence type="ECO:0000313" key="1">
    <source>
        <dbReference type="EMBL" id="KAK1882431.1"/>
    </source>
</evidence>
<reference evidence="1" key="1">
    <citation type="submission" date="2023-04" db="EMBL/GenBank/DDBJ databases">
        <title>Chromosome-level genome of Chaenocephalus aceratus.</title>
        <authorList>
            <person name="Park H."/>
        </authorList>
    </citation>
    <scope>NUCLEOTIDE SEQUENCE</scope>
    <source>
        <strain evidence="1">DE</strain>
        <tissue evidence="1">Muscle</tissue>
    </source>
</reference>
<evidence type="ECO:0000313" key="2">
    <source>
        <dbReference type="Proteomes" id="UP001228049"/>
    </source>
</evidence>
<sequence length="67" mass="7489">MWSCRSWQDPMPAVWTPGSACPPGPSGHNVLPHSRIAMRTDCHLIKISLCCHEAAHCQHLGYSVHRE</sequence>
<gene>
    <name evidence="1" type="ORF">KUDE01_023214</name>
</gene>
<name>A0AAD9BEW7_DISEL</name>
<protein>
    <submittedName>
        <fullName evidence="1">MFS-type transporter 1</fullName>
    </submittedName>
</protein>